<dbReference type="InterPro" id="IPR017847">
    <property type="entry name" value="T6SS_RhsGE_Vgr_subset"/>
</dbReference>
<name>A0ABV2K0Z7_9GAMM</name>
<evidence type="ECO:0000256" key="1">
    <source>
        <dbReference type="ARBA" id="ARBA00005558"/>
    </source>
</evidence>
<dbReference type="SUPFAM" id="SSF69279">
    <property type="entry name" value="Phage tail proteins"/>
    <property type="match status" value="1"/>
</dbReference>
<evidence type="ECO:0000259" key="4">
    <source>
        <dbReference type="Pfam" id="PF22178"/>
    </source>
</evidence>
<proteinExistence type="inferred from homology"/>
<evidence type="ECO:0000313" key="6">
    <source>
        <dbReference type="Proteomes" id="UP001549184"/>
    </source>
</evidence>
<feature type="compositionally biased region" description="Polar residues" evidence="2">
    <location>
        <begin position="12"/>
        <end position="23"/>
    </location>
</feature>
<comment type="caution">
    <text evidence="5">The sequence shown here is derived from an EMBL/GenBank/DDBJ whole genome shotgun (WGS) entry which is preliminary data.</text>
</comment>
<dbReference type="InterPro" id="IPR054030">
    <property type="entry name" value="Gp5_Vgr_C"/>
</dbReference>
<evidence type="ECO:0000313" key="5">
    <source>
        <dbReference type="EMBL" id="MET3654756.1"/>
    </source>
</evidence>
<dbReference type="Gene3D" id="2.40.50.230">
    <property type="entry name" value="Gp5 N-terminal domain"/>
    <property type="match status" value="1"/>
</dbReference>
<dbReference type="NCBIfam" id="TIGR03361">
    <property type="entry name" value="VI_Rhs_Vgr"/>
    <property type="match status" value="1"/>
</dbReference>
<dbReference type="Gene3D" id="2.30.110.50">
    <property type="match status" value="1"/>
</dbReference>
<dbReference type="Proteomes" id="UP001549184">
    <property type="component" value="Unassembled WGS sequence"/>
</dbReference>
<dbReference type="Pfam" id="PF04717">
    <property type="entry name" value="Phage_base_V"/>
    <property type="match status" value="1"/>
</dbReference>
<evidence type="ECO:0000256" key="2">
    <source>
        <dbReference type="SAM" id="MobiDB-lite"/>
    </source>
</evidence>
<dbReference type="Pfam" id="PF22178">
    <property type="entry name" value="Gp5_trimer_C"/>
    <property type="match status" value="1"/>
</dbReference>
<keyword evidence="6" id="KW-1185">Reference proteome</keyword>
<dbReference type="SUPFAM" id="SSF69349">
    <property type="entry name" value="Phage fibre proteins"/>
    <property type="match status" value="1"/>
</dbReference>
<dbReference type="RefSeq" id="WP_354016098.1">
    <property type="nucleotide sequence ID" value="NZ_JBEPMU010000009.1"/>
</dbReference>
<dbReference type="InterPro" id="IPR006531">
    <property type="entry name" value="Gp5/Vgr_OB"/>
</dbReference>
<feature type="domain" description="Gp5/Type VI secretion system Vgr protein OB-fold" evidence="3">
    <location>
        <begin position="181"/>
        <end position="248"/>
    </location>
</feature>
<reference evidence="5 6" key="1">
    <citation type="submission" date="2024-06" db="EMBL/GenBank/DDBJ databases">
        <title>Sorghum-associated microbial communities from plants grown in Nebraska, USA.</title>
        <authorList>
            <person name="Schachtman D."/>
        </authorList>
    </citation>
    <scope>NUCLEOTIDE SEQUENCE [LARGE SCALE GENOMIC DNA]</scope>
    <source>
        <strain evidence="5 6">1073</strain>
    </source>
</reference>
<dbReference type="Pfam" id="PF05954">
    <property type="entry name" value="Phage_GPD"/>
    <property type="match status" value="1"/>
</dbReference>
<sequence length="503" mass="56315">MDRIPGAHAYTEQVQTASQTQKDYTFKHPQYGQAQRSEGVNLDHQARDYERYDYPGRYKQDEAGKPFTQTRLLALRRDARLATVEGDDARLVPGLAFDLDGHPREDWNTGWRTVRMVHTGTQSTSQEEDSADATAGTHYHYEAQIIPDRVEWKASLYPKPRIDGPQMATVVGPKNEEIFTDNYGRVKVQFPWDREGQNDEHSSCWIRVSQNWAGTAWGHMAIPRIGHEVIVSYVDGDCDQPIITGRTYPATNPPPYDLPRHKTRMTIKSQTHKGKGFNELRFEDEKDQEEIYVHAQKDQNIVVNHDETTQIGHDRKENVEHDETISIGHDRTETVGNDEQVTIGKDRRHQIGQDAFLTIERNHTVSIGKDRVETVGNHRKDQTAANHLIDVGGHVEQTVQGHHKLSAGQSIERQTQRYQLQSSDRIVIQGPGGAITIDSSGVTIEGSIIKLKGPVQSQAAGAGNPFAMKGTPSSGKPLDRLCGRQADGSCPLPDCSCQKGRVG</sequence>
<gene>
    <name evidence="5" type="ORF">ABIC75_004504</name>
</gene>
<feature type="region of interest" description="Disordered" evidence="2">
    <location>
        <begin position="1"/>
        <end position="23"/>
    </location>
</feature>
<dbReference type="InterPro" id="IPR037026">
    <property type="entry name" value="Vgr_OB-fold_dom_sf"/>
</dbReference>
<dbReference type="EMBL" id="JBEPMU010000009">
    <property type="protein sequence ID" value="MET3654756.1"/>
    <property type="molecule type" value="Genomic_DNA"/>
</dbReference>
<comment type="similarity">
    <text evidence="1">Belongs to the VgrG protein family.</text>
</comment>
<feature type="domain" description="Gp5/Type VI secretion system Vgr C-terminal trimerisation" evidence="4">
    <location>
        <begin position="265"/>
        <end position="369"/>
    </location>
</feature>
<dbReference type="NCBIfam" id="TIGR01646">
    <property type="entry name" value="vgr_GE"/>
    <property type="match status" value="1"/>
</dbReference>
<dbReference type="InterPro" id="IPR006533">
    <property type="entry name" value="T6SS_Vgr_RhsGE"/>
</dbReference>
<protein>
    <submittedName>
        <fullName evidence="5">Uncharacterized protein involved in type VI secretion and phage assembly</fullName>
    </submittedName>
</protein>
<accession>A0ABV2K0Z7</accession>
<dbReference type="SUPFAM" id="SSF69255">
    <property type="entry name" value="gp5 N-terminal domain-like"/>
    <property type="match status" value="1"/>
</dbReference>
<evidence type="ECO:0000259" key="3">
    <source>
        <dbReference type="Pfam" id="PF04717"/>
    </source>
</evidence>
<organism evidence="5 6">
    <name type="scientific">Dyella japonica</name>
    <dbReference type="NCBI Taxonomy" id="231455"/>
    <lineage>
        <taxon>Bacteria</taxon>
        <taxon>Pseudomonadati</taxon>
        <taxon>Pseudomonadota</taxon>
        <taxon>Gammaproteobacteria</taxon>
        <taxon>Lysobacterales</taxon>
        <taxon>Rhodanobacteraceae</taxon>
        <taxon>Dyella</taxon>
    </lineage>
</organism>